<dbReference type="STRING" id="40754.THII_0625"/>
<dbReference type="Proteomes" id="UP000031623">
    <property type="component" value="Chromosome"/>
</dbReference>
<dbReference type="HOGENOM" id="CLU_2703665_0_0_6"/>
<organism evidence="1 2">
    <name type="scientific">Thioploca ingrica</name>
    <dbReference type="NCBI Taxonomy" id="40754"/>
    <lineage>
        <taxon>Bacteria</taxon>
        <taxon>Pseudomonadati</taxon>
        <taxon>Pseudomonadota</taxon>
        <taxon>Gammaproteobacteria</taxon>
        <taxon>Thiotrichales</taxon>
        <taxon>Thiotrichaceae</taxon>
        <taxon>Thioploca</taxon>
    </lineage>
</organism>
<evidence type="ECO:0000313" key="1">
    <source>
        <dbReference type="EMBL" id="BAP54922.1"/>
    </source>
</evidence>
<protein>
    <submittedName>
        <fullName evidence="1">Uncharacterized protein</fullName>
    </submittedName>
</protein>
<gene>
    <name evidence="1" type="ORF">THII_0625</name>
</gene>
<proteinExistence type="predicted"/>
<sequence length="73" mass="8323">MSNDYSIIIENQAKIMANQAKLEELLTRQANILQNQETIQEKVTANQKKLDDILANQNVIIKNQQTLLSNQAK</sequence>
<dbReference type="EMBL" id="AP014633">
    <property type="protein sequence ID" value="BAP54922.1"/>
    <property type="molecule type" value="Genomic_DNA"/>
</dbReference>
<name>A0A090AHU9_9GAMM</name>
<reference evidence="1" key="1">
    <citation type="journal article" date="2014" name="ISME J.">
        <title>Ecophysiology of Thioploca ingrica as revealed by the complete genome sequence supplemented with proteomic evidence.</title>
        <authorList>
            <person name="Kojima H."/>
            <person name="Ogura Y."/>
            <person name="Yamamoto N."/>
            <person name="Togashi T."/>
            <person name="Mori H."/>
            <person name="Watanabe T."/>
            <person name="Nemoto F."/>
            <person name="Kurokawa K."/>
            <person name="Hayashi T."/>
            <person name="Fukui M."/>
        </authorList>
    </citation>
    <scope>NUCLEOTIDE SEQUENCE [LARGE SCALE GENOMIC DNA]</scope>
</reference>
<accession>A0A090AHU9</accession>
<dbReference type="KEGG" id="tig:THII_0625"/>
<dbReference type="AlphaFoldDB" id="A0A090AHU9"/>
<evidence type="ECO:0000313" key="2">
    <source>
        <dbReference type="Proteomes" id="UP000031623"/>
    </source>
</evidence>
<keyword evidence="2" id="KW-1185">Reference proteome</keyword>